<keyword evidence="1" id="KW-0233">DNA recombination</keyword>
<gene>
    <name evidence="3" type="ORF">J2W36_004413</name>
</gene>
<sequence length="684" mass="76104">MAGAQYLYRRASGIYFVRFCVPPHLRVAVGQGEIHRTTGCSDFKLAKGICAALAVEWHQALRSVERMDIRKLKAGSLRLLGDGFIPLEDAASELGTTPAILTKGLIHIGARFAIEAHAWSVWVGEGDIRDVLDHGVDEFGRSEMVIDAARLGGQAALKPFSGRVALRYSQDAVEITQGVEPIGVCHFQLWHSQAHFVVCDAPGRQLETRHLEARKTDVEILRGRLLARITPEREREVEAARAAAESASVAVRVAGAVPAITPNPAVGSGSITVSSTSEQRFSSFARAYLARHEHVWKSDQVRRRHDQCAAFEQLMADPPMSSINRLLMRRFAIEVTKIPDERHNVRRKFGVPDADYHELLRLAELHNLPRLKATAQRRLLDGIAEIFTWAVTETLLPANPAKGLGLEAEQRSGVVKKKAHLQRDKMSDEDLAKIFSQEWWVDGRGNRTAQGRFHAYRPHYYWAPLLALYVGGRLNEIAQLYVDDVNVEGVVPYIDFNLNGADKVDSDGVDAGLTSDKSLKTISSARLVPIHSRLIELGFLDYVAALRASGHQRLFPELKFDKKKGYGKAVGSWFNERFLGIRLKMERNGMKTFHSLRHNYATALGAADVPTSDKSDLMGHARSQPLVESRYGKGAALLTMKSHIDKLEYTLPPIAPFIVEDGMDSIRDALRLKVSHRSPMRAPK</sequence>
<evidence type="ECO:0000313" key="4">
    <source>
        <dbReference type="Proteomes" id="UP001226867"/>
    </source>
</evidence>
<dbReference type="Pfam" id="PF20172">
    <property type="entry name" value="DUF6538"/>
    <property type="match status" value="1"/>
</dbReference>
<proteinExistence type="predicted"/>
<protein>
    <submittedName>
        <fullName evidence="3">Integrase</fullName>
    </submittedName>
</protein>
<dbReference type="PROSITE" id="PS51898">
    <property type="entry name" value="TYR_RECOMBINASE"/>
    <property type="match status" value="1"/>
</dbReference>
<dbReference type="RefSeq" id="WP_307691897.1">
    <property type="nucleotide sequence ID" value="NZ_JAUSRO010000016.1"/>
</dbReference>
<dbReference type="InterPro" id="IPR046668">
    <property type="entry name" value="DUF6538"/>
</dbReference>
<dbReference type="InterPro" id="IPR013762">
    <property type="entry name" value="Integrase-like_cat_sf"/>
</dbReference>
<dbReference type="InterPro" id="IPR002104">
    <property type="entry name" value="Integrase_catalytic"/>
</dbReference>
<organism evidence="3 4">
    <name type="scientific">Variovorax ginsengisoli</name>
    <dbReference type="NCBI Taxonomy" id="363844"/>
    <lineage>
        <taxon>Bacteria</taxon>
        <taxon>Pseudomonadati</taxon>
        <taxon>Pseudomonadota</taxon>
        <taxon>Betaproteobacteria</taxon>
        <taxon>Burkholderiales</taxon>
        <taxon>Comamonadaceae</taxon>
        <taxon>Variovorax</taxon>
    </lineage>
</organism>
<evidence type="ECO:0000313" key="3">
    <source>
        <dbReference type="EMBL" id="MDP9902137.1"/>
    </source>
</evidence>
<name>A0ABT9SFJ7_9BURK</name>
<reference evidence="3 4" key="1">
    <citation type="submission" date="2023-07" db="EMBL/GenBank/DDBJ databases">
        <title>Sorghum-associated microbial communities from plants grown in Nebraska, USA.</title>
        <authorList>
            <person name="Schachtman D."/>
        </authorList>
    </citation>
    <scope>NUCLEOTIDE SEQUENCE [LARGE SCALE GENOMIC DNA]</scope>
    <source>
        <strain evidence="3 4">DS1607</strain>
    </source>
</reference>
<dbReference type="CDD" id="cd01184">
    <property type="entry name" value="INT_C_like_1"/>
    <property type="match status" value="1"/>
</dbReference>
<dbReference type="Gene3D" id="1.10.443.10">
    <property type="entry name" value="Intergrase catalytic core"/>
    <property type="match status" value="1"/>
</dbReference>
<feature type="domain" description="Tyr recombinase" evidence="2">
    <location>
        <begin position="421"/>
        <end position="645"/>
    </location>
</feature>
<accession>A0ABT9SFJ7</accession>
<evidence type="ECO:0000259" key="2">
    <source>
        <dbReference type="PROSITE" id="PS51898"/>
    </source>
</evidence>
<comment type="caution">
    <text evidence="3">The sequence shown here is derived from an EMBL/GenBank/DDBJ whole genome shotgun (WGS) entry which is preliminary data.</text>
</comment>
<dbReference type="Proteomes" id="UP001226867">
    <property type="component" value="Unassembled WGS sequence"/>
</dbReference>
<keyword evidence="4" id="KW-1185">Reference proteome</keyword>
<dbReference type="SUPFAM" id="SSF56349">
    <property type="entry name" value="DNA breaking-rejoining enzymes"/>
    <property type="match status" value="1"/>
</dbReference>
<dbReference type="EMBL" id="JAUSRO010000016">
    <property type="protein sequence ID" value="MDP9902137.1"/>
    <property type="molecule type" value="Genomic_DNA"/>
</dbReference>
<dbReference type="InterPro" id="IPR011010">
    <property type="entry name" value="DNA_brk_join_enz"/>
</dbReference>
<evidence type="ECO:0000256" key="1">
    <source>
        <dbReference type="ARBA" id="ARBA00023172"/>
    </source>
</evidence>